<dbReference type="InterPro" id="IPR036388">
    <property type="entry name" value="WH-like_DNA-bd_sf"/>
</dbReference>
<evidence type="ECO:0000313" key="6">
    <source>
        <dbReference type="EMBL" id="SDX14023.1"/>
    </source>
</evidence>
<reference evidence="6 7" key="1">
    <citation type="submission" date="2016-10" db="EMBL/GenBank/DDBJ databases">
        <authorList>
            <person name="de Groot N.N."/>
        </authorList>
    </citation>
    <scope>NUCLEOTIDE SEQUENCE [LARGE SCALE GENOMIC DNA]</scope>
    <source>
        <strain evidence="6 7">CGMCC 1.8894</strain>
    </source>
</reference>
<sequence>MAESPSKTENVAAALKVFGVLEALVEDRQASLGEIAKHTMTSKATAHRLLHTMVDLGYVEQDHETERFRLTLKLFSLGARSLNGQSDLLRIADREMGRMSRATGESINLGVLDDREQKVAYIHKYDSAYGLSMQSTLGLRNPLHSTSLGKALLAWRDDEEVRERLGKMVLTQMAPRTITDPEVLMAQLHETRARGYSEEIEESEAGVRCMAVPILDHIGKSVAAISIAFPVFRFEEARRHEYVALLLSASSAASAALGYSASDLAKDGAVKDGAVKDGGSI</sequence>
<dbReference type="RefSeq" id="WP_092889247.1">
    <property type="nucleotide sequence ID" value="NZ_CP061502.1"/>
</dbReference>
<evidence type="ECO:0000256" key="3">
    <source>
        <dbReference type="ARBA" id="ARBA00023163"/>
    </source>
</evidence>
<dbReference type="AlphaFoldDB" id="A0A1H2Z938"/>
<dbReference type="InterPro" id="IPR036390">
    <property type="entry name" value="WH_DNA-bd_sf"/>
</dbReference>
<evidence type="ECO:0000259" key="5">
    <source>
        <dbReference type="PROSITE" id="PS51078"/>
    </source>
</evidence>
<dbReference type="STRING" id="564137.SAMN04488238_105296"/>
<feature type="domain" description="IclR-ED" evidence="5">
    <location>
        <begin position="73"/>
        <end position="259"/>
    </location>
</feature>
<dbReference type="Proteomes" id="UP000198539">
    <property type="component" value="Unassembled WGS sequence"/>
</dbReference>
<dbReference type="PROSITE" id="PS51078">
    <property type="entry name" value="ICLR_ED"/>
    <property type="match status" value="1"/>
</dbReference>
<keyword evidence="1" id="KW-0805">Transcription regulation</keyword>
<dbReference type="InterPro" id="IPR014757">
    <property type="entry name" value="Tscrpt_reg_IclR_C"/>
</dbReference>
<protein>
    <submittedName>
        <fullName evidence="6">Transcriptional regulator, IclR family</fullName>
    </submittedName>
</protein>
<dbReference type="Gene3D" id="1.10.10.10">
    <property type="entry name" value="Winged helix-like DNA-binding domain superfamily/Winged helix DNA-binding domain"/>
    <property type="match status" value="1"/>
</dbReference>
<name>A0A1H2Z938_9RHOB</name>
<gene>
    <name evidence="6" type="ORF">SAMN04488238_105296</name>
</gene>
<keyword evidence="2" id="KW-0238">DNA-binding</keyword>
<dbReference type="Pfam" id="PF09339">
    <property type="entry name" value="HTH_IclR"/>
    <property type="match status" value="1"/>
</dbReference>
<dbReference type="PROSITE" id="PS51077">
    <property type="entry name" value="HTH_ICLR"/>
    <property type="match status" value="1"/>
</dbReference>
<dbReference type="SUPFAM" id="SSF55781">
    <property type="entry name" value="GAF domain-like"/>
    <property type="match status" value="1"/>
</dbReference>
<organism evidence="6 7">
    <name type="scientific">Roseicitreum antarcticum</name>
    <dbReference type="NCBI Taxonomy" id="564137"/>
    <lineage>
        <taxon>Bacteria</taxon>
        <taxon>Pseudomonadati</taxon>
        <taxon>Pseudomonadota</taxon>
        <taxon>Alphaproteobacteria</taxon>
        <taxon>Rhodobacterales</taxon>
        <taxon>Paracoccaceae</taxon>
        <taxon>Roseicitreum</taxon>
    </lineage>
</organism>
<dbReference type="GO" id="GO:0003700">
    <property type="term" value="F:DNA-binding transcription factor activity"/>
    <property type="evidence" value="ECO:0007669"/>
    <property type="project" value="TreeGrafter"/>
</dbReference>
<dbReference type="PANTHER" id="PTHR30136">
    <property type="entry name" value="HELIX-TURN-HELIX TRANSCRIPTIONAL REGULATOR, ICLR FAMILY"/>
    <property type="match status" value="1"/>
</dbReference>
<dbReference type="EMBL" id="FNOM01000005">
    <property type="protein sequence ID" value="SDX14023.1"/>
    <property type="molecule type" value="Genomic_DNA"/>
</dbReference>
<keyword evidence="7" id="KW-1185">Reference proteome</keyword>
<dbReference type="SMART" id="SM00346">
    <property type="entry name" value="HTH_ICLR"/>
    <property type="match status" value="1"/>
</dbReference>
<dbReference type="NCBIfam" id="NF011671">
    <property type="entry name" value="PRK15090.1"/>
    <property type="match status" value="1"/>
</dbReference>
<dbReference type="OrthoDB" id="9807558at2"/>
<keyword evidence="3" id="KW-0804">Transcription</keyword>
<accession>A0A1H2Z938</accession>
<evidence type="ECO:0000259" key="4">
    <source>
        <dbReference type="PROSITE" id="PS51077"/>
    </source>
</evidence>
<dbReference type="GO" id="GO:0045892">
    <property type="term" value="P:negative regulation of DNA-templated transcription"/>
    <property type="evidence" value="ECO:0007669"/>
    <property type="project" value="TreeGrafter"/>
</dbReference>
<dbReference type="InterPro" id="IPR029016">
    <property type="entry name" value="GAF-like_dom_sf"/>
</dbReference>
<dbReference type="InterPro" id="IPR050707">
    <property type="entry name" value="HTH_MetabolicPath_Reg"/>
</dbReference>
<dbReference type="GO" id="GO:0003677">
    <property type="term" value="F:DNA binding"/>
    <property type="evidence" value="ECO:0007669"/>
    <property type="project" value="UniProtKB-KW"/>
</dbReference>
<evidence type="ECO:0000256" key="2">
    <source>
        <dbReference type="ARBA" id="ARBA00023125"/>
    </source>
</evidence>
<feature type="domain" description="HTH iclR-type" evidence="4">
    <location>
        <begin position="11"/>
        <end position="72"/>
    </location>
</feature>
<dbReference type="PANTHER" id="PTHR30136:SF7">
    <property type="entry name" value="HTH-TYPE TRANSCRIPTIONAL REGULATOR KDGR-RELATED"/>
    <property type="match status" value="1"/>
</dbReference>
<dbReference type="InterPro" id="IPR005471">
    <property type="entry name" value="Tscrpt_reg_IclR_N"/>
</dbReference>
<dbReference type="Gene3D" id="3.30.450.40">
    <property type="match status" value="1"/>
</dbReference>
<evidence type="ECO:0000256" key="1">
    <source>
        <dbReference type="ARBA" id="ARBA00023015"/>
    </source>
</evidence>
<proteinExistence type="predicted"/>
<evidence type="ECO:0000313" key="7">
    <source>
        <dbReference type="Proteomes" id="UP000198539"/>
    </source>
</evidence>
<dbReference type="SUPFAM" id="SSF46785">
    <property type="entry name" value="Winged helix' DNA-binding domain"/>
    <property type="match status" value="1"/>
</dbReference>
<dbReference type="Pfam" id="PF01614">
    <property type="entry name" value="IclR_C"/>
    <property type="match status" value="1"/>
</dbReference>